<keyword evidence="11" id="KW-1185">Reference proteome</keyword>
<dbReference type="Gene3D" id="2.20.200.10">
    <property type="entry name" value="Outer membrane efflux proteins (OEP)"/>
    <property type="match status" value="1"/>
</dbReference>
<dbReference type="Gene3D" id="1.20.1600.10">
    <property type="entry name" value="Outer membrane efflux proteins (OEP)"/>
    <property type="match status" value="1"/>
</dbReference>
<evidence type="ECO:0000313" key="10">
    <source>
        <dbReference type="EMBL" id="QKF67479.1"/>
    </source>
</evidence>
<comment type="similarity">
    <text evidence="2 9">Belongs to the outer membrane factor (OMF) (TC 1.B.17) family.</text>
</comment>
<evidence type="ECO:0000256" key="5">
    <source>
        <dbReference type="ARBA" id="ARBA00022729"/>
    </source>
</evidence>
<dbReference type="GO" id="GO:0015562">
    <property type="term" value="F:efflux transmembrane transporter activity"/>
    <property type="evidence" value="ECO:0007669"/>
    <property type="project" value="InterPro"/>
</dbReference>
<reference evidence="10 11" key="1">
    <citation type="submission" date="2020-05" db="EMBL/GenBank/DDBJ databases">
        <title>Complete genome sequencing of Campylobacter and Arcobacter type strains.</title>
        <authorList>
            <person name="Miller W.G."/>
            <person name="Yee E."/>
        </authorList>
    </citation>
    <scope>NUCLEOTIDE SEQUENCE [LARGE SCALE GENOMIC DNA]</scope>
    <source>
        <strain evidence="10 11">LMG 26156</strain>
    </source>
</reference>
<keyword evidence="8 9" id="KW-0449">Lipoprotein</keyword>
<keyword evidence="6 9" id="KW-0472">Membrane</keyword>
<accession>A0AAE7E4K1</accession>
<gene>
    <name evidence="10" type="ORF">AVENP_1938</name>
</gene>
<dbReference type="PANTHER" id="PTHR30203">
    <property type="entry name" value="OUTER MEMBRANE CATION EFFLUX PROTEIN"/>
    <property type="match status" value="1"/>
</dbReference>
<dbReference type="PANTHER" id="PTHR30203:SF20">
    <property type="entry name" value="MULTIDRUG RESISTANCE OUTER MEMBRANE PROTEIN MDTP-RELATED"/>
    <property type="match status" value="1"/>
</dbReference>
<comment type="subcellular location">
    <subcellularLocation>
        <location evidence="9">Cell membrane</location>
        <topology evidence="9">Lipid-anchor</topology>
    </subcellularLocation>
    <subcellularLocation>
        <location evidence="1">Membrane</location>
    </subcellularLocation>
</comment>
<evidence type="ECO:0000256" key="2">
    <source>
        <dbReference type="ARBA" id="ARBA00007613"/>
    </source>
</evidence>
<sequence length="497" mass="55412">MNKNIKINLLSKYLKTTTTLATLSFFMSGCAMFPSNEELVKPKTLSQYETKNSFENKNSILWPKEDWWTIYDDLQLNELIKEALADAPNIISAQARLKQADAFTQVNKSSNLPQVSANAQVTEEKHSYNYITPRSSTPVGWNDYGQVTLDFSWELDFWGKNRAAIASSISDVEAMKAELAQTRLTLSSAIASDYAELARLFSDRDELKEYLLVQNKLFVLLNLRFENGLENKATVEDSKSVLAKTEGEILSLDEQISLQKNKIAALMGAGPDRGLKITRPSINFNQSDFGLPNEIAVDLLGRRPDIIAARMQVESQEYLIKEKKAEFYPNVNLSAFIGLQSLGLNLLNEKDSYRGSVGPAISLPIFSAGRLQGELRSNISKYEEAVANYNGVITQALKEVADAGTSQKSLAKQLLKSFEELNSSQEAYDIKTKRYEGGLSNYLDVLYSQETLIDVKRNLINQKSRALSLDIALKYALGGGYATKLPIIEKGNNDGKK</sequence>
<evidence type="ECO:0000256" key="4">
    <source>
        <dbReference type="ARBA" id="ARBA00022692"/>
    </source>
</evidence>
<keyword evidence="5" id="KW-0732">Signal</keyword>
<name>A0AAE7E4K1_9BACT</name>
<evidence type="ECO:0000256" key="7">
    <source>
        <dbReference type="ARBA" id="ARBA00023139"/>
    </source>
</evidence>
<dbReference type="Pfam" id="PF02321">
    <property type="entry name" value="OEP"/>
    <property type="match status" value="2"/>
</dbReference>
<keyword evidence="3 9" id="KW-1134">Transmembrane beta strand</keyword>
<dbReference type="KEGG" id="avp:AVENP_1938"/>
<dbReference type="Proteomes" id="UP000503482">
    <property type="component" value="Chromosome"/>
</dbReference>
<evidence type="ECO:0000256" key="1">
    <source>
        <dbReference type="ARBA" id="ARBA00004370"/>
    </source>
</evidence>
<evidence type="ECO:0000256" key="6">
    <source>
        <dbReference type="ARBA" id="ARBA00023136"/>
    </source>
</evidence>
<dbReference type="SUPFAM" id="SSF56954">
    <property type="entry name" value="Outer membrane efflux proteins (OEP)"/>
    <property type="match status" value="1"/>
</dbReference>
<protein>
    <submittedName>
        <fullName evidence="10">Efflux transporter, outer membrane factor (OMF) lipoprotein, NodT family</fullName>
    </submittedName>
</protein>
<proteinExistence type="inferred from homology"/>
<keyword evidence="7 9" id="KW-0564">Palmitate</keyword>
<evidence type="ECO:0000313" key="11">
    <source>
        <dbReference type="Proteomes" id="UP000503482"/>
    </source>
</evidence>
<dbReference type="AlphaFoldDB" id="A0AAE7E4K1"/>
<dbReference type="NCBIfam" id="TIGR01845">
    <property type="entry name" value="outer_NodT"/>
    <property type="match status" value="1"/>
</dbReference>
<evidence type="ECO:0000256" key="9">
    <source>
        <dbReference type="RuleBase" id="RU362097"/>
    </source>
</evidence>
<organism evidence="10 11">
    <name type="scientific">Arcobacter venerupis</name>
    <dbReference type="NCBI Taxonomy" id="1054033"/>
    <lineage>
        <taxon>Bacteria</taxon>
        <taxon>Pseudomonadati</taxon>
        <taxon>Campylobacterota</taxon>
        <taxon>Epsilonproteobacteria</taxon>
        <taxon>Campylobacterales</taxon>
        <taxon>Arcobacteraceae</taxon>
        <taxon>Arcobacter</taxon>
    </lineage>
</organism>
<dbReference type="PROSITE" id="PS51257">
    <property type="entry name" value="PROKAR_LIPOPROTEIN"/>
    <property type="match status" value="1"/>
</dbReference>
<dbReference type="RefSeq" id="WP_128357956.1">
    <property type="nucleotide sequence ID" value="NZ_CP053840.1"/>
</dbReference>
<dbReference type="GO" id="GO:0005886">
    <property type="term" value="C:plasma membrane"/>
    <property type="evidence" value="ECO:0007669"/>
    <property type="project" value="UniProtKB-SubCell"/>
</dbReference>
<dbReference type="EMBL" id="CP053840">
    <property type="protein sequence ID" value="QKF67479.1"/>
    <property type="molecule type" value="Genomic_DNA"/>
</dbReference>
<keyword evidence="4 9" id="KW-0812">Transmembrane</keyword>
<dbReference type="InterPro" id="IPR003423">
    <property type="entry name" value="OMP_efflux"/>
</dbReference>
<evidence type="ECO:0000256" key="8">
    <source>
        <dbReference type="ARBA" id="ARBA00023288"/>
    </source>
</evidence>
<dbReference type="InterPro" id="IPR010131">
    <property type="entry name" value="MdtP/NodT-like"/>
</dbReference>
<evidence type="ECO:0000256" key="3">
    <source>
        <dbReference type="ARBA" id="ARBA00022452"/>
    </source>
</evidence>